<accession>A0A7C8MD01</accession>
<dbReference type="OrthoDB" id="1577640at2759"/>
<name>A0A7C8MD01_9PLEO</name>
<dbReference type="Pfam" id="PF17111">
    <property type="entry name" value="PigL_N"/>
    <property type="match status" value="1"/>
</dbReference>
<feature type="domain" description="Azaphilone pigments biosynthesis cluster protein L N-terminal" evidence="1">
    <location>
        <begin position="2"/>
        <end position="150"/>
    </location>
</feature>
<protein>
    <recommendedName>
        <fullName evidence="1">Azaphilone pigments biosynthesis cluster protein L N-terminal domain-containing protein</fullName>
    </recommendedName>
</protein>
<dbReference type="EMBL" id="JAADJZ010000006">
    <property type="protein sequence ID" value="KAF2873941.1"/>
    <property type="molecule type" value="Genomic_DNA"/>
</dbReference>
<dbReference type="SUPFAM" id="SSF48403">
    <property type="entry name" value="Ankyrin repeat"/>
    <property type="match status" value="1"/>
</dbReference>
<proteinExistence type="predicted"/>
<gene>
    <name evidence="2" type="ORF">BDV95DRAFT_604162</name>
</gene>
<dbReference type="Proteomes" id="UP000481861">
    <property type="component" value="Unassembled WGS sequence"/>
</dbReference>
<evidence type="ECO:0000313" key="3">
    <source>
        <dbReference type="Proteomes" id="UP000481861"/>
    </source>
</evidence>
<dbReference type="Gene3D" id="1.25.40.20">
    <property type="entry name" value="Ankyrin repeat-containing domain"/>
    <property type="match status" value="1"/>
</dbReference>
<sequence>MADPVSVAGGAVGVLSLSIQVCERLVWFITNVKDAKDKTAQIHAELDSLADLLELLESIIGKLNPSGSVSATRSGIEACAEAIKKIRTKISDQSNANDSKLRFHIKRAKQRLAYPFKQEDIMHWKGVVESIQQSLHTALLALQIDQQRQDVASIRQQIDQESSLGRMGNQFAIQQQTLYHNQTSLQLKDQTQLVKSCFQESHTQLATVNTTIANMQDTLSPVVIGASHMPTVLPELVSSMSRLEAKVDLLNLQSVSPTSLGSDISEYHSISRKFGRLNTRPTKPKRANMSCSCQPQSQLTTYLNWPISLVRNQTVHHDATCEFSVHQAAITDMNLRLTICSMALRRKANVAFAISVGAGCWRVQPSLEVYQVVPRSSPAFQLLDKFLVRARITGRLDSSNVWRETADELYKLFETRQASPNDRLVDNGRTMLHYICSYWHKRPEFNGSNFQINAMCKWILGFLPTIASEKDEHGFTCNDYALLRGWDVWKLFLEYGITISTKDYLDLIDWDFPTYKAFANNFPDEMWDCPKRLRIMLMQSETALRALLEDGVCAQATSEDGISLFHMATRLNWREGCEVLHEHRIRITTNFEPLLSEAIRYDSLEALKFWLHVRQNLDDASLAHVGDLEEALDAVSIWRRGDANRLHTIVSALVQQRRQLQSIVDPVMAMTNSVILIDAQALTIIRIAKDREIAALAY</sequence>
<evidence type="ECO:0000313" key="2">
    <source>
        <dbReference type="EMBL" id="KAF2873941.1"/>
    </source>
</evidence>
<organism evidence="2 3">
    <name type="scientific">Massariosphaeria phaeospora</name>
    <dbReference type="NCBI Taxonomy" id="100035"/>
    <lineage>
        <taxon>Eukaryota</taxon>
        <taxon>Fungi</taxon>
        <taxon>Dikarya</taxon>
        <taxon>Ascomycota</taxon>
        <taxon>Pezizomycotina</taxon>
        <taxon>Dothideomycetes</taxon>
        <taxon>Pleosporomycetidae</taxon>
        <taxon>Pleosporales</taxon>
        <taxon>Pleosporales incertae sedis</taxon>
        <taxon>Massariosphaeria</taxon>
    </lineage>
</organism>
<reference evidence="2 3" key="1">
    <citation type="submission" date="2020-01" db="EMBL/GenBank/DDBJ databases">
        <authorList>
            <consortium name="DOE Joint Genome Institute"/>
            <person name="Haridas S."/>
            <person name="Albert R."/>
            <person name="Binder M."/>
            <person name="Bloem J."/>
            <person name="Labutti K."/>
            <person name="Salamov A."/>
            <person name="Andreopoulos B."/>
            <person name="Baker S.E."/>
            <person name="Barry K."/>
            <person name="Bills G."/>
            <person name="Bluhm B.H."/>
            <person name="Cannon C."/>
            <person name="Castanera R."/>
            <person name="Culley D.E."/>
            <person name="Daum C."/>
            <person name="Ezra D."/>
            <person name="Gonzalez J.B."/>
            <person name="Henrissat B."/>
            <person name="Kuo A."/>
            <person name="Liang C."/>
            <person name="Lipzen A."/>
            <person name="Lutzoni F."/>
            <person name="Magnuson J."/>
            <person name="Mondo S."/>
            <person name="Nolan M."/>
            <person name="Ohm R."/>
            <person name="Pangilinan J."/>
            <person name="Park H.-J.H."/>
            <person name="Ramirez L."/>
            <person name="Alfaro M."/>
            <person name="Sun H."/>
            <person name="Tritt A."/>
            <person name="Yoshinaga Y."/>
            <person name="Zwiers L.-H.L."/>
            <person name="Turgeon B.G."/>
            <person name="Goodwin S.B."/>
            <person name="Spatafora J.W."/>
            <person name="Crous P.W."/>
            <person name="Grigoriev I.V."/>
        </authorList>
    </citation>
    <scope>NUCLEOTIDE SEQUENCE [LARGE SCALE GENOMIC DNA]</scope>
    <source>
        <strain evidence="2 3">CBS 611.86</strain>
    </source>
</reference>
<dbReference type="InterPro" id="IPR036770">
    <property type="entry name" value="Ankyrin_rpt-contain_sf"/>
</dbReference>
<keyword evidence="3" id="KW-1185">Reference proteome</keyword>
<dbReference type="InterPro" id="IPR031348">
    <property type="entry name" value="PigL_N"/>
</dbReference>
<comment type="caution">
    <text evidence="2">The sequence shown here is derived from an EMBL/GenBank/DDBJ whole genome shotgun (WGS) entry which is preliminary data.</text>
</comment>
<dbReference type="AlphaFoldDB" id="A0A7C8MD01"/>
<evidence type="ECO:0000259" key="1">
    <source>
        <dbReference type="Pfam" id="PF17111"/>
    </source>
</evidence>